<reference evidence="12 13" key="1">
    <citation type="submission" date="2023-04" db="EMBL/GenBank/DDBJ databases">
        <title>Genome dynamics across the evolutionary transition to endosymbiosis.</title>
        <authorList>
            <person name="Siozios S."/>
            <person name="Nadal-Jimenez P."/>
            <person name="Azagi T."/>
            <person name="Sprong H."/>
            <person name="Frost C.L."/>
            <person name="Parratt S.R."/>
            <person name="Taylor G."/>
            <person name="Brettell L."/>
            <person name="Lew K.C."/>
            <person name="Croft L."/>
            <person name="King K.C."/>
            <person name="Brockhurst M.A."/>
            <person name="Hypsa V."/>
            <person name="Novakova E."/>
            <person name="Darby A.C."/>
            <person name="Hurst G.D.D."/>
        </authorList>
    </citation>
    <scope>NUCLEOTIDE SEQUENCE [LARGE SCALE GENOMIC DNA]</scope>
    <source>
        <strain evidence="13">aApi_AU</strain>
    </source>
</reference>
<evidence type="ECO:0000259" key="10">
    <source>
        <dbReference type="Pfam" id="PF08501"/>
    </source>
</evidence>
<evidence type="ECO:0000256" key="5">
    <source>
        <dbReference type="ARBA" id="ARBA00023002"/>
    </source>
</evidence>
<dbReference type="EMBL" id="CP123759">
    <property type="protein sequence ID" value="WGO83361.1"/>
    <property type="molecule type" value="Genomic_DNA"/>
</dbReference>
<feature type="binding site" evidence="8">
    <location>
        <position position="244"/>
    </location>
    <ligand>
        <name>shikimate</name>
        <dbReference type="ChEBI" id="CHEBI:36208"/>
    </ligand>
</feature>
<evidence type="ECO:0000256" key="1">
    <source>
        <dbReference type="ARBA" id="ARBA00004871"/>
    </source>
</evidence>
<dbReference type="InterPro" id="IPR041121">
    <property type="entry name" value="SDH_C"/>
</dbReference>
<dbReference type="SUPFAM" id="SSF51735">
    <property type="entry name" value="NAD(P)-binding Rossmann-fold domains"/>
    <property type="match status" value="1"/>
</dbReference>
<dbReference type="InterPro" id="IPR022893">
    <property type="entry name" value="Shikimate_DH_fam"/>
</dbReference>
<dbReference type="NCBIfam" id="NF001310">
    <property type="entry name" value="PRK00258.1-2"/>
    <property type="match status" value="1"/>
</dbReference>
<evidence type="ECO:0000256" key="3">
    <source>
        <dbReference type="ARBA" id="ARBA00022605"/>
    </source>
</evidence>
<dbReference type="RefSeq" id="WP_280937994.1">
    <property type="nucleotide sequence ID" value="NZ_CP123759.1"/>
</dbReference>
<comment type="catalytic activity">
    <reaction evidence="7 8">
        <text>shikimate + NADP(+) = 3-dehydroshikimate + NADPH + H(+)</text>
        <dbReference type="Rhea" id="RHEA:17737"/>
        <dbReference type="ChEBI" id="CHEBI:15378"/>
        <dbReference type="ChEBI" id="CHEBI:16630"/>
        <dbReference type="ChEBI" id="CHEBI:36208"/>
        <dbReference type="ChEBI" id="CHEBI:57783"/>
        <dbReference type="ChEBI" id="CHEBI:58349"/>
        <dbReference type="EC" id="1.1.1.25"/>
    </reaction>
</comment>
<keyword evidence="4 8" id="KW-0521">NADP</keyword>
<organism evidence="12 13">
    <name type="scientific">Arsenophonus apicola</name>
    <dbReference type="NCBI Taxonomy" id="2879119"/>
    <lineage>
        <taxon>Bacteria</taxon>
        <taxon>Pseudomonadati</taxon>
        <taxon>Pseudomonadota</taxon>
        <taxon>Gammaproteobacteria</taxon>
        <taxon>Enterobacterales</taxon>
        <taxon>Morganellaceae</taxon>
        <taxon>Arsenophonus</taxon>
    </lineage>
</organism>
<dbReference type="Gene3D" id="3.40.50.10860">
    <property type="entry name" value="Leucine Dehydrogenase, chain A, domain 1"/>
    <property type="match status" value="1"/>
</dbReference>
<evidence type="ECO:0000259" key="9">
    <source>
        <dbReference type="Pfam" id="PF01488"/>
    </source>
</evidence>
<evidence type="ECO:0000256" key="6">
    <source>
        <dbReference type="ARBA" id="ARBA00023141"/>
    </source>
</evidence>
<feature type="domain" description="SDH C-terminal" evidence="11">
    <location>
        <begin position="237"/>
        <end position="266"/>
    </location>
</feature>
<dbReference type="Proteomes" id="UP001231859">
    <property type="component" value="Chromosome"/>
</dbReference>
<feature type="domain" description="Shikimate dehydrogenase substrate binding N-terminal" evidence="10">
    <location>
        <begin position="6"/>
        <end position="88"/>
    </location>
</feature>
<comment type="subunit">
    <text evidence="8">Homodimer.</text>
</comment>
<dbReference type="SUPFAM" id="SSF53223">
    <property type="entry name" value="Aminoacid dehydrogenase-like, N-terminal domain"/>
    <property type="match status" value="1"/>
</dbReference>
<proteinExistence type="inferred from homology"/>
<dbReference type="CDD" id="cd01065">
    <property type="entry name" value="NAD_bind_Shikimate_DH"/>
    <property type="match status" value="1"/>
</dbReference>
<feature type="binding site" evidence="8">
    <location>
        <position position="77"/>
    </location>
    <ligand>
        <name>NADP(+)</name>
        <dbReference type="ChEBI" id="CHEBI:58349"/>
    </ligand>
</feature>
<dbReference type="Pfam" id="PF18317">
    <property type="entry name" value="SDH_C"/>
    <property type="match status" value="1"/>
</dbReference>
<dbReference type="GO" id="GO:0004764">
    <property type="term" value="F:shikimate 3-dehydrogenase (NADP+) activity"/>
    <property type="evidence" value="ECO:0007669"/>
    <property type="project" value="UniProtKB-EC"/>
</dbReference>
<evidence type="ECO:0000256" key="4">
    <source>
        <dbReference type="ARBA" id="ARBA00022857"/>
    </source>
</evidence>
<name>A0ABY8P2V7_9GAMM</name>
<dbReference type="InterPro" id="IPR006151">
    <property type="entry name" value="Shikm_DH/Glu-tRNA_Rdtase"/>
</dbReference>
<feature type="binding site" evidence="8">
    <location>
        <position position="237"/>
    </location>
    <ligand>
        <name>NADP(+)</name>
        <dbReference type="ChEBI" id="CHEBI:58349"/>
    </ligand>
</feature>
<comment type="similarity">
    <text evidence="8">Belongs to the shikimate dehydrogenase family.</text>
</comment>
<dbReference type="InterPro" id="IPR036291">
    <property type="entry name" value="NAD(P)-bd_dom_sf"/>
</dbReference>
<dbReference type="NCBIfam" id="TIGR00507">
    <property type="entry name" value="aroE"/>
    <property type="match status" value="1"/>
</dbReference>
<keyword evidence="5 8" id="KW-0560">Oxidoreductase</keyword>
<evidence type="ECO:0000313" key="13">
    <source>
        <dbReference type="Proteomes" id="UP001231859"/>
    </source>
</evidence>
<dbReference type="PANTHER" id="PTHR21089">
    <property type="entry name" value="SHIKIMATE DEHYDROGENASE"/>
    <property type="match status" value="1"/>
</dbReference>
<evidence type="ECO:0000256" key="8">
    <source>
        <dbReference type="HAMAP-Rule" id="MF_00222"/>
    </source>
</evidence>
<feature type="binding site" evidence="8">
    <location>
        <begin position="149"/>
        <end position="154"/>
    </location>
    <ligand>
        <name>NADP(+)</name>
        <dbReference type="ChEBI" id="CHEBI:58349"/>
    </ligand>
</feature>
<gene>
    <name evidence="8 12" type="primary">aroE</name>
    <name evidence="12" type="ORF">QG404_13670</name>
</gene>
<feature type="binding site" evidence="8">
    <location>
        <position position="213"/>
    </location>
    <ligand>
        <name>NADP(+)</name>
        <dbReference type="ChEBI" id="CHEBI:58349"/>
    </ligand>
</feature>
<evidence type="ECO:0000256" key="7">
    <source>
        <dbReference type="ARBA" id="ARBA00049442"/>
    </source>
</evidence>
<sequence>MEEFAVFGNPVLHSKSPLIHKLFAEQTGIKYDYGKVLVPVNKFEDKLDDFFGQGGKGANITLPFKELAYHKVDELTEQAQICGSVNTIKRLDDHRLLGDNTDGIGLILDLERLSFIEKGRHILVIGAGGAARGIIAPILNYGCRITITNRTFSKADELAKEFSTIGHINSLMLQSIHSAEYDLIINATSSGVTGEVPAISTNIFKQNVFCYDMFYQLNETPFLALAKTHGVLKYADGIGMLVGQAAYAFKLWHGKLPDISFVLQLLKEKW</sequence>
<dbReference type="InterPro" id="IPR011342">
    <property type="entry name" value="Shikimate_DH"/>
</dbReference>
<dbReference type="HAMAP" id="MF_00222">
    <property type="entry name" value="Shikimate_DH_AroE"/>
    <property type="match status" value="1"/>
</dbReference>
<feature type="binding site" evidence="8">
    <location>
        <position position="215"/>
    </location>
    <ligand>
        <name>shikimate</name>
        <dbReference type="ChEBI" id="CHEBI:36208"/>
    </ligand>
</feature>
<keyword evidence="3 8" id="KW-0028">Amino-acid biosynthesis</keyword>
<protein>
    <recommendedName>
        <fullName evidence="2 8">Shikimate dehydrogenase (NADP(+))</fullName>
        <shortName evidence="8">SDH</shortName>
        <ecNumber evidence="2 8">1.1.1.25</ecNumber>
    </recommendedName>
</protein>
<dbReference type="PANTHER" id="PTHR21089:SF1">
    <property type="entry name" value="BIFUNCTIONAL 3-DEHYDROQUINATE DEHYDRATASE_SHIKIMATE DEHYDROGENASE, CHLOROPLASTIC"/>
    <property type="match status" value="1"/>
</dbReference>
<feature type="binding site" evidence="8">
    <location>
        <position position="86"/>
    </location>
    <ligand>
        <name>shikimate</name>
        <dbReference type="ChEBI" id="CHEBI:36208"/>
    </ligand>
</feature>
<feature type="active site" description="Proton acceptor" evidence="8">
    <location>
        <position position="65"/>
    </location>
</feature>
<feature type="binding site" evidence="8">
    <location>
        <begin position="14"/>
        <end position="16"/>
    </location>
    <ligand>
        <name>shikimate</name>
        <dbReference type="ChEBI" id="CHEBI:36208"/>
    </ligand>
</feature>
<dbReference type="InterPro" id="IPR046346">
    <property type="entry name" value="Aminoacid_DH-like_N_sf"/>
</dbReference>
<dbReference type="InterPro" id="IPR013708">
    <property type="entry name" value="Shikimate_DH-bd_N"/>
</dbReference>
<dbReference type="Pfam" id="PF01488">
    <property type="entry name" value="Shikimate_DH"/>
    <property type="match status" value="1"/>
</dbReference>
<comment type="pathway">
    <text evidence="1 8">Metabolic intermediate biosynthesis; chorismate biosynthesis; chorismate from D-erythrose 4-phosphate and phosphoenolpyruvate: step 4/7.</text>
</comment>
<evidence type="ECO:0000259" key="11">
    <source>
        <dbReference type="Pfam" id="PF18317"/>
    </source>
</evidence>
<dbReference type="Gene3D" id="3.40.50.720">
    <property type="entry name" value="NAD(P)-binding Rossmann-like Domain"/>
    <property type="match status" value="1"/>
</dbReference>
<dbReference type="Pfam" id="PF08501">
    <property type="entry name" value="Shikimate_dh_N"/>
    <property type="match status" value="1"/>
</dbReference>
<feature type="binding site" evidence="8">
    <location>
        <begin position="126"/>
        <end position="130"/>
    </location>
    <ligand>
        <name>NADP(+)</name>
        <dbReference type="ChEBI" id="CHEBI:58349"/>
    </ligand>
</feature>
<feature type="binding site" evidence="8">
    <location>
        <position position="61"/>
    </location>
    <ligand>
        <name>shikimate</name>
        <dbReference type="ChEBI" id="CHEBI:36208"/>
    </ligand>
</feature>
<dbReference type="EC" id="1.1.1.25" evidence="2 8"/>
<comment type="function">
    <text evidence="8">Involved in the biosynthesis of the chorismate, which leads to the biosynthesis of aromatic amino acids. Catalyzes the reversible NADPH linked reduction of 3-dehydroshikimate (DHSA) to yield shikimate (SA).</text>
</comment>
<feature type="binding site" evidence="8">
    <location>
        <position position="102"/>
    </location>
    <ligand>
        <name>shikimate</name>
        <dbReference type="ChEBI" id="CHEBI:36208"/>
    </ligand>
</feature>
<keyword evidence="6 8" id="KW-0057">Aromatic amino acid biosynthesis</keyword>
<keyword evidence="13" id="KW-1185">Reference proteome</keyword>
<accession>A0ABY8P2V7</accession>
<evidence type="ECO:0000256" key="2">
    <source>
        <dbReference type="ARBA" id="ARBA00012962"/>
    </source>
</evidence>
<evidence type="ECO:0000313" key="12">
    <source>
        <dbReference type="EMBL" id="WGO83361.1"/>
    </source>
</evidence>
<feature type="domain" description="Quinate/shikimate 5-dehydrogenase/glutamyl-tRNA reductase" evidence="9">
    <location>
        <begin position="118"/>
        <end position="190"/>
    </location>
</feature>